<gene>
    <name evidence="1" type="ORF">MTUNDRAET4_4261</name>
</gene>
<dbReference type="EMBL" id="LR536450">
    <property type="protein sequence ID" value="VFU11142.1"/>
    <property type="molecule type" value="Genomic_DNA"/>
</dbReference>
<proteinExistence type="predicted"/>
<accession>A0A4U8Z6E6</accession>
<dbReference type="Proteomes" id="UP000294360">
    <property type="component" value="Chromosome"/>
</dbReference>
<dbReference type="AlphaFoldDB" id="A0A4U8Z6E6"/>
<name>A0A4U8Z6E6_METTU</name>
<reference evidence="1 2" key="1">
    <citation type="submission" date="2019-03" db="EMBL/GenBank/DDBJ databases">
        <authorList>
            <person name="Kox A.R. M."/>
        </authorList>
    </citation>
    <scope>NUCLEOTIDE SEQUENCE [LARGE SCALE GENOMIC DNA]</scope>
    <source>
        <strain evidence="1">MTUNDRAET4 annotated genome</strain>
    </source>
</reference>
<dbReference type="KEGG" id="mtun:MTUNDRAET4_4261"/>
<evidence type="ECO:0000313" key="1">
    <source>
        <dbReference type="EMBL" id="VFU11142.1"/>
    </source>
</evidence>
<organism evidence="1 2">
    <name type="scientific">Methylocella tundrae</name>
    <dbReference type="NCBI Taxonomy" id="227605"/>
    <lineage>
        <taxon>Bacteria</taxon>
        <taxon>Pseudomonadati</taxon>
        <taxon>Pseudomonadota</taxon>
        <taxon>Alphaproteobacteria</taxon>
        <taxon>Hyphomicrobiales</taxon>
        <taxon>Beijerinckiaceae</taxon>
        <taxon>Methylocella</taxon>
    </lineage>
</organism>
<sequence length="150" mass="16832">MSSIDDLMKDLVEWNKQFKPHWDYWVDVVIASNQADGTVSVYLGKASYTHPWLDSSTEWLFGSHGSLFFPTKYGEGKGYHANFNWVNSHSQPPYGKLVVYGDDQKTITETVIIGNLVLSNGMLSGIGARANQVTATYVISFQKDQGEIIY</sequence>
<dbReference type="RefSeq" id="WP_134492148.1">
    <property type="nucleotide sequence ID" value="NZ_CP139089.1"/>
</dbReference>
<protein>
    <submittedName>
        <fullName evidence="1">Uncharacterized protein</fullName>
    </submittedName>
</protein>
<evidence type="ECO:0000313" key="2">
    <source>
        <dbReference type="Proteomes" id="UP000294360"/>
    </source>
</evidence>